<dbReference type="AlphaFoldDB" id="A0A1I8B627"/>
<organism evidence="1 2">
    <name type="scientific">Meloidogyne hapla</name>
    <name type="common">Root-knot nematode worm</name>
    <dbReference type="NCBI Taxonomy" id="6305"/>
    <lineage>
        <taxon>Eukaryota</taxon>
        <taxon>Metazoa</taxon>
        <taxon>Ecdysozoa</taxon>
        <taxon>Nematoda</taxon>
        <taxon>Chromadorea</taxon>
        <taxon>Rhabditida</taxon>
        <taxon>Tylenchina</taxon>
        <taxon>Tylenchomorpha</taxon>
        <taxon>Tylenchoidea</taxon>
        <taxon>Meloidogynidae</taxon>
        <taxon>Meloidogyninae</taxon>
        <taxon>Meloidogyne</taxon>
    </lineage>
</organism>
<sequence length="32" mass="3750">MAYKMVIHNKANIQIMLKPHKLTKKVILDDLT</sequence>
<reference evidence="2" key="1">
    <citation type="submission" date="2016-11" db="UniProtKB">
        <authorList>
            <consortium name="WormBaseParasite"/>
        </authorList>
    </citation>
    <scope>IDENTIFICATION</scope>
</reference>
<accession>A0A1I8B627</accession>
<dbReference type="Proteomes" id="UP000095281">
    <property type="component" value="Unplaced"/>
</dbReference>
<protein>
    <submittedName>
        <fullName evidence="2">Transposase</fullName>
    </submittedName>
</protein>
<proteinExistence type="predicted"/>
<evidence type="ECO:0000313" key="2">
    <source>
        <dbReference type="WBParaSite" id="MhA1_Contig1450.frz3.gene2"/>
    </source>
</evidence>
<keyword evidence="1" id="KW-1185">Reference proteome</keyword>
<evidence type="ECO:0000313" key="1">
    <source>
        <dbReference type="Proteomes" id="UP000095281"/>
    </source>
</evidence>
<dbReference type="WBParaSite" id="MhA1_Contig1450.frz3.gene2">
    <property type="protein sequence ID" value="MhA1_Contig1450.frz3.gene2"/>
    <property type="gene ID" value="MhA1_Contig1450.frz3.gene2"/>
</dbReference>
<name>A0A1I8B627_MELHA</name>